<organism evidence="1 2">
    <name type="scientific">Propithecus coquereli</name>
    <name type="common">Coquerel's sifaka</name>
    <name type="synonym">Propithecus verreauxi coquereli</name>
    <dbReference type="NCBI Taxonomy" id="379532"/>
    <lineage>
        <taxon>Eukaryota</taxon>
        <taxon>Metazoa</taxon>
        <taxon>Chordata</taxon>
        <taxon>Craniata</taxon>
        <taxon>Vertebrata</taxon>
        <taxon>Euteleostomi</taxon>
        <taxon>Mammalia</taxon>
        <taxon>Eutheria</taxon>
        <taxon>Euarchontoglires</taxon>
        <taxon>Primates</taxon>
        <taxon>Strepsirrhini</taxon>
        <taxon>Lemuriformes</taxon>
        <taxon>Indriidae</taxon>
        <taxon>Propithecus</taxon>
    </lineage>
</organism>
<reference evidence="1" key="2">
    <citation type="submission" date="2025-09" db="UniProtKB">
        <authorList>
            <consortium name="Ensembl"/>
        </authorList>
    </citation>
    <scope>IDENTIFICATION</scope>
</reference>
<name>A0A2K6FMF5_PROCO</name>
<dbReference type="GeneTree" id="ENSGT00770000121731"/>
<keyword evidence="2" id="KW-1185">Reference proteome</keyword>
<dbReference type="AlphaFoldDB" id="A0A2K6FMF5"/>
<proteinExistence type="predicted"/>
<sequence>MALSETGQGAEDFHHGPILHSLWLQREPKHQWRQQCGGGAGAAWQLLRLGQRRKLILLTSMVPLLPPPPLLTFDSPRRRGQSNWGWDGDHRASVTVRTHCRGPFSFPLGGLRFCVFFL</sequence>
<dbReference type="Ensembl" id="ENSPCOT00000025764.1">
    <property type="protein sequence ID" value="ENSPCOP00000015151.1"/>
    <property type="gene ID" value="ENSPCOG00000019296.1"/>
</dbReference>
<reference evidence="1" key="1">
    <citation type="submission" date="2025-08" db="UniProtKB">
        <authorList>
            <consortium name="Ensembl"/>
        </authorList>
    </citation>
    <scope>IDENTIFICATION</scope>
</reference>
<evidence type="ECO:0000313" key="2">
    <source>
        <dbReference type="Proteomes" id="UP000233160"/>
    </source>
</evidence>
<dbReference type="Proteomes" id="UP000233160">
    <property type="component" value="Unassembled WGS sequence"/>
</dbReference>
<dbReference type="OMA" id="THCRGPF"/>
<protein>
    <submittedName>
        <fullName evidence="1">Uncharacterized protein</fullName>
    </submittedName>
</protein>
<evidence type="ECO:0000313" key="1">
    <source>
        <dbReference type="Ensembl" id="ENSPCOP00000015151.1"/>
    </source>
</evidence>
<accession>A0A2K6FMF5</accession>